<reference evidence="2" key="1">
    <citation type="journal article" date="2013" name="BMC Genomics">
        <title>Unscrambling butterfly oogenesis.</title>
        <authorList>
            <person name="Carter J.M."/>
            <person name="Baker S.C."/>
            <person name="Pink R."/>
            <person name="Carter D.R."/>
            <person name="Collins A."/>
            <person name="Tomlin J."/>
            <person name="Gibbs M."/>
            <person name="Breuker C.J."/>
        </authorList>
    </citation>
    <scope>NUCLEOTIDE SEQUENCE</scope>
    <source>
        <tissue evidence="2">Ovary</tissue>
    </source>
</reference>
<accession>S4PIC5</accession>
<evidence type="ECO:0000313" key="2">
    <source>
        <dbReference type="EMBL" id="JAA89548.1"/>
    </source>
</evidence>
<feature type="region of interest" description="Disordered" evidence="1">
    <location>
        <begin position="1"/>
        <end position="65"/>
    </location>
</feature>
<feature type="compositionally biased region" description="Polar residues" evidence="1">
    <location>
        <begin position="1"/>
        <end position="49"/>
    </location>
</feature>
<dbReference type="AlphaFoldDB" id="S4PIC5"/>
<dbReference type="EMBL" id="GAIX01003012">
    <property type="protein sequence ID" value="JAA89548.1"/>
    <property type="molecule type" value="Transcribed_RNA"/>
</dbReference>
<feature type="non-terminal residue" evidence="2">
    <location>
        <position position="83"/>
    </location>
</feature>
<protein>
    <submittedName>
        <fullName evidence="2">Uncharacterized protein</fullName>
    </submittedName>
</protein>
<evidence type="ECO:0000256" key="1">
    <source>
        <dbReference type="SAM" id="MobiDB-lite"/>
    </source>
</evidence>
<feature type="non-terminal residue" evidence="2">
    <location>
        <position position="1"/>
    </location>
</feature>
<organism evidence="2">
    <name type="scientific">Pararge aegeria</name>
    <name type="common">speckled wood butterfly</name>
    <dbReference type="NCBI Taxonomy" id="116150"/>
    <lineage>
        <taxon>Eukaryota</taxon>
        <taxon>Metazoa</taxon>
        <taxon>Ecdysozoa</taxon>
        <taxon>Arthropoda</taxon>
        <taxon>Hexapoda</taxon>
        <taxon>Insecta</taxon>
        <taxon>Pterygota</taxon>
        <taxon>Neoptera</taxon>
        <taxon>Endopterygota</taxon>
        <taxon>Lepidoptera</taxon>
        <taxon>Glossata</taxon>
        <taxon>Ditrysia</taxon>
        <taxon>Papilionoidea</taxon>
        <taxon>Nymphalidae</taxon>
        <taxon>Satyrinae</taxon>
        <taxon>Satyrini</taxon>
        <taxon>Parargina</taxon>
        <taxon>Pararge</taxon>
    </lineage>
</organism>
<reference evidence="2" key="2">
    <citation type="submission" date="2013-05" db="EMBL/GenBank/DDBJ databases">
        <authorList>
            <person name="Carter J.-M."/>
            <person name="Baker S.C."/>
            <person name="Pink R."/>
            <person name="Carter D.R.F."/>
            <person name="Collins A."/>
            <person name="Tomlin J."/>
            <person name="Gibbs M."/>
            <person name="Breuker C.J."/>
        </authorList>
    </citation>
    <scope>NUCLEOTIDE SEQUENCE</scope>
    <source>
        <tissue evidence="2">Ovary</tissue>
    </source>
</reference>
<name>S4PIC5_9NEOP</name>
<proteinExistence type="predicted"/>
<sequence>YYSATHNNSTAVTDSQNSTPYAPDNQTNISPNPNNHTVYNNPYMTNQAPATPDANMAQHTPGSQDFNASFAQMQISAPKNESA</sequence>